<accession>A0ABS7CLZ3</accession>
<feature type="non-terminal residue" evidence="1">
    <location>
        <position position="137"/>
    </location>
</feature>
<gene>
    <name evidence="1" type="ORF">K0U00_48670</name>
</gene>
<keyword evidence="2" id="KW-1185">Reference proteome</keyword>
<protein>
    <submittedName>
        <fullName evidence="1">Family 2 glycosyl transferase</fullName>
    </submittedName>
</protein>
<evidence type="ECO:0000313" key="2">
    <source>
        <dbReference type="Proteomes" id="UP001519887"/>
    </source>
</evidence>
<evidence type="ECO:0000313" key="1">
    <source>
        <dbReference type="EMBL" id="MBW7461953.1"/>
    </source>
</evidence>
<dbReference type="EMBL" id="JAHZIK010003436">
    <property type="protein sequence ID" value="MBW7461953.1"/>
    <property type="molecule type" value="Genomic_DNA"/>
</dbReference>
<reference evidence="1 2" key="1">
    <citation type="submission" date="2021-07" db="EMBL/GenBank/DDBJ databases">
        <title>Paenibacillus radiodurans sp. nov., isolated from the southeastern edge of Tengger Desert.</title>
        <authorList>
            <person name="Zhang G."/>
        </authorList>
    </citation>
    <scope>NUCLEOTIDE SEQUENCE [LARGE SCALE GENOMIC DNA]</scope>
    <source>
        <strain evidence="1 2">CCM 7311</strain>
    </source>
</reference>
<name>A0ABS7CLZ3_9BACL</name>
<proteinExistence type="predicted"/>
<feature type="non-terminal residue" evidence="1">
    <location>
        <position position="1"/>
    </location>
</feature>
<dbReference type="GO" id="GO:0016740">
    <property type="term" value="F:transferase activity"/>
    <property type="evidence" value="ECO:0007669"/>
    <property type="project" value="UniProtKB-KW"/>
</dbReference>
<sequence length="137" mass="14281">GHVPIPAERLAPLLAAVDSGADVALSDTSDSLGLFRDWDELSRVKAFINLSLGRPDLLANSNQELPCAWSAKALKLVGEASLALPPVAQQAAIHHRLNIAVCRNVSRGGAGSGNRRADGLHAANKHAAYAHLAALKA</sequence>
<keyword evidence="1" id="KW-0808">Transferase</keyword>
<organism evidence="1 2">
    <name type="scientific">Paenibacillus sepulcri</name>
    <dbReference type="NCBI Taxonomy" id="359917"/>
    <lineage>
        <taxon>Bacteria</taxon>
        <taxon>Bacillati</taxon>
        <taxon>Bacillota</taxon>
        <taxon>Bacilli</taxon>
        <taxon>Bacillales</taxon>
        <taxon>Paenibacillaceae</taxon>
        <taxon>Paenibacillus</taxon>
    </lineage>
</organism>
<dbReference type="Proteomes" id="UP001519887">
    <property type="component" value="Unassembled WGS sequence"/>
</dbReference>
<comment type="caution">
    <text evidence="1">The sequence shown here is derived from an EMBL/GenBank/DDBJ whole genome shotgun (WGS) entry which is preliminary data.</text>
</comment>